<evidence type="ECO:0000259" key="11">
    <source>
        <dbReference type="Pfam" id="PF01058"/>
    </source>
</evidence>
<evidence type="ECO:0000256" key="2">
    <source>
        <dbReference type="ARBA" id="ARBA00022448"/>
    </source>
</evidence>
<protein>
    <submittedName>
        <fullName evidence="12">Unannotated protein</fullName>
    </submittedName>
</protein>
<accession>A0A6J6T0R1</accession>
<dbReference type="NCBIfam" id="TIGR01957">
    <property type="entry name" value="nuoB_fam"/>
    <property type="match status" value="1"/>
</dbReference>
<reference evidence="12" key="1">
    <citation type="submission" date="2020-05" db="EMBL/GenBank/DDBJ databases">
        <authorList>
            <person name="Chiriac C."/>
            <person name="Salcher M."/>
            <person name="Ghai R."/>
            <person name="Kavagutti S V."/>
        </authorList>
    </citation>
    <scope>NUCLEOTIDE SEQUENCE</scope>
</reference>
<keyword evidence="4" id="KW-0004">4Fe-4S</keyword>
<dbReference type="InterPro" id="IPR006137">
    <property type="entry name" value="NADH_UbQ_OxRdtase-like_20kDa"/>
</dbReference>
<dbReference type="PANTHER" id="PTHR11995:SF33">
    <property type="entry name" value="NADH-QUINONE OXIDOREDUCTASE SUBUNIT B 2"/>
    <property type="match status" value="1"/>
</dbReference>
<evidence type="ECO:0000256" key="7">
    <source>
        <dbReference type="ARBA" id="ARBA00023004"/>
    </source>
</evidence>
<evidence type="ECO:0000313" key="15">
    <source>
        <dbReference type="EMBL" id="CAB5004685.1"/>
    </source>
</evidence>
<dbReference type="PANTHER" id="PTHR11995">
    <property type="entry name" value="NADH DEHYDROGENASE"/>
    <property type="match status" value="1"/>
</dbReference>
<dbReference type="SUPFAM" id="SSF56770">
    <property type="entry name" value="HydA/Nqo6-like"/>
    <property type="match status" value="1"/>
</dbReference>
<organism evidence="12">
    <name type="scientific">freshwater metagenome</name>
    <dbReference type="NCBI Taxonomy" id="449393"/>
    <lineage>
        <taxon>unclassified sequences</taxon>
        <taxon>metagenomes</taxon>
        <taxon>ecological metagenomes</taxon>
    </lineage>
</organism>
<keyword evidence="6" id="KW-1278">Translocase</keyword>
<keyword evidence="7" id="KW-0408">Iron</keyword>
<dbReference type="GO" id="GO:0051539">
    <property type="term" value="F:4 iron, 4 sulfur cluster binding"/>
    <property type="evidence" value="ECO:0007669"/>
    <property type="project" value="UniProtKB-KW"/>
</dbReference>
<dbReference type="EMBL" id="CAFBOS010000122">
    <property type="protein sequence ID" value="CAB5004685.1"/>
    <property type="molecule type" value="Genomic_DNA"/>
</dbReference>
<dbReference type="GO" id="GO:0048038">
    <property type="term" value="F:quinone binding"/>
    <property type="evidence" value="ECO:0007669"/>
    <property type="project" value="InterPro"/>
</dbReference>
<dbReference type="Gene3D" id="3.40.50.12280">
    <property type="match status" value="1"/>
</dbReference>
<evidence type="ECO:0000256" key="4">
    <source>
        <dbReference type="ARBA" id="ARBA00022485"/>
    </source>
</evidence>
<dbReference type="InterPro" id="IPR006138">
    <property type="entry name" value="NADH_UQ_OxRdtase_20Kd_su"/>
</dbReference>
<evidence type="ECO:0000313" key="12">
    <source>
        <dbReference type="EMBL" id="CAB4740029.1"/>
    </source>
</evidence>
<keyword evidence="2" id="KW-0813">Transport</keyword>
<dbReference type="Pfam" id="PF01058">
    <property type="entry name" value="Oxidored_q6"/>
    <property type="match status" value="1"/>
</dbReference>
<dbReference type="EMBL" id="CAFABA010000028">
    <property type="protein sequence ID" value="CAB4824696.1"/>
    <property type="molecule type" value="Genomic_DNA"/>
</dbReference>
<dbReference type="AlphaFoldDB" id="A0A6J6T0R1"/>
<comment type="similarity">
    <text evidence="1">Belongs to the complex I 20 kDa subunit family.</text>
</comment>
<dbReference type="GO" id="GO:0009060">
    <property type="term" value="P:aerobic respiration"/>
    <property type="evidence" value="ECO:0007669"/>
    <property type="project" value="TreeGrafter"/>
</dbReference>
<keyword evidence="9" id="KW-0520">NAD</keyword>
<dbReference type="GO" id="GO:0015990">
    <property type="term" value="P:electron transport coupled proton transport"/>
    <property type="evidence" value="ECO:0007669"/>
    <property type="project" value="TreeGrafter"/>
</dbReference>
<keyword evidence="10" id="KW-0472">Membrane</keyword>
<evidence type="ECO:0000313" key="13">
    <source>
        <dbReference type="EMBL" id="CAB4824696.1"/>
    </source>
</evidence>
<evidence type="ECO:0000313" key="14">
    <source>
        <dbReference type="EMBL" id="CAB4889866.1"/>
    </source>
</evidence>
<dbReference type="GO" id="GO:0045271">
    <property type="term" value="C:respiratory chain complex I"/>
    <property type="evidence" value="ECO:0007669"/>
    <property type="project" value="TreeGrafter"/>
</dbReference>
<evidence type="ECO:0000256" key="8">
    <source>
        <dbReference type="ARBA" id="ARBA00023014"/>
    </source>
</evidence>
<keyword evidence="3" id="KW-1003">Cell membrane</keyword>
<evidence type="ECO:0000256" key="5">
    <source>
        <dbReference type="ARBA" id="ARBA00022723"/>
    </source>
</evidence>
<dbReference type="GO" id="GO:0008137">
    <property type="term" value="F:NADH dehydrogenase (ubiquinone) activity"/>
    <property type="evidence" value="ECO:0007669"/>
    <property type="project" value="InterPro"/>
</dbReference>
<evidence type="ECO:0000256" key="6">
    <source>
        <dbReference type="ARBA" id="ARBA00022967"/>
    </source>
</evidence>
<name>A0A6J6T0R1_9ZZZZ</name>
<gene>
    <name evidence="12" type="ORF">UFOPK2754_01097</name>
    <name evidence="13" type="ORF">UFOPK3139_00936</name>
    <name evidence="14" type="ORF">UFOPK3543_00167</name>
    <name evidence="15" type="ORF">UFOPK3967_01878</name>
</gene>
<sequence length="180" mass="19604">MGLVESGKSPKLLTTLLNVSRKYSLWMYQWGLACCAIEMGAAMGSPRYDVMRLGVIPLPASPRQADLLCVSGTVTDKMAPAVLRLYEQMPEPKYVISMGSCANCGGPYWDSYSVTKGVDQIIPVDVYVPGCPPRPEALLEGIVLLQERIRNEDPAERWRGAPIIVQDNAARPVAPAEVPA</sequence>
<dbReference type="FunFam" id="3.40.50.12280:FF:000002">
    <property type="entry name" value="NADH-quinone oxidoreductase subunit B"/>
    <property type="match status" value="1"/>
</dbReference>
<evidence type="ECO:0000256" key="9">
    <source>
        <dbReference type="ARBA" id="ARBA00023027"/>
    </source>
</evidence>
<feature type="domain" description="NADH:ubiquinone oxidoreductase-like 20kDa subunit" evidence="11">
    <location>
        <begin position="34"/>
        <end position="144"/>
    </location>
</feature>
<dbReference type="HAMAP" id="MF_01356">
    <property type="entry name" value="NDH1_NuoB"/>
    <property type="match status" value="1"/>
</dbReference>
<evidence type="ECO:0000256" key="1">
    <source>
        <dbReference type="ARBA" id="ARBA00009173"/>
    </source>
</evidence>
<dbReference type="EMBL" id="CAFBMH010000003">
    <property type="protein sequence ID" value="CAB4889866.1"/>
    <property type="molecule type" value="Genomic_DNA"/>
</dbReference>
<evidence type="ECO:0000256" key="10">
    <source>
        <dbReference type="ARBA" id="ARBA00023136"/>
    </source>
</evidence>
<proteinExistence type="inferred from homology"/>
<dbReference type="NCBIfam" id="NF005012">
    <property type="entry name" value="PRK06411.1"/>
    <property type="match status" value="1"/>
</dbReference>
<dbReference type="EMBL" id="CAEZYR010000032">
    <property type="protein sequence ID" value="CAB4740029.1"/>
    <property type="molecule type" value="Genomic_DNA"/>
</dbReference>
<keyword evidence="8" id="KW-0411">Iron-sulfur</keyword>
<dbReference type="GO" id="GO:0046872">
    <property type="term" value="F:metal ion binding"/>
    <property type="evidence" value="ECO:0007669"/>
    <property type="project" value="UniProtKB-KW"/>
</dbReference>
<keyword evidence="5" id="KW-0479">Metal-binding</keyword>
<evidence type="ECO:0000256" key="3">
    <source>
        <dbReference type="ARBA" id="ARBA00022475"/>
    </source>
</evidence>